<dbReference type="GeneID" id="45694222"/>
<evidence type="ECO:0000313" key="4">
    <source>
        <dbReference type="EMBL" id="USS42359.1"/>
    </source>
</evidence>
<dbReference type="AlphaFoldDB" id="A0AAP9XVU0"/>
<evidence type="ECO:0000256" key="2">
    <source>
        <dbReference type="SAM" id="MobiDB-lite"/>
    </source>
</evidence>
<dbReference type="InterPro" id="IPR036411">
    <property type="entry name" value="TorD-like_sf"/>
</dbReference>
<reference evidence="4" key="2">
    <citation type="submission" date="2022-06" db="EMBL/GenBank/DDBJ databases">
        <title>Draft genome sequence of Burkholderia glumae strain GR20004 isolated from rice panicle showing bacterial panicle blight.</title>
        <authorList>
            <person name="Choi S.Y."/>
            <person name="Lee Y.H."/>
        </authorList>
    </citation>
    <scope>NUCLEOTIDE SEQUENCE</scope>
    <source>
        <strain evidence="4">GR20004</strain>
    </source>
</reference>
<dbReference type="Gene3D" id="1.10.3480.10">
    <property type="entry name" value="TorD-like"/>
    <property type="match status" value="1"/>
</dbReference>
<evidence type="ECO:0000313" key="5">
    <source>
        <dbReference type="Proteomes" id="UP000594892"/>
    </source>
</evidence>
<dbReference type="NCBIfam" id="TIGR00684">
    <property type="entry name" value="narJ"/>
    <property type="match status" value="1"/>
</dbReference>
<protein>
    <submittedName>
        <fullName evidence="3">Nitrate reductase molybdenum cofactor assembly chaperone</fullName>
    </submittedName>
</protein>
<keyword evidence="6" id="KW-1185">Reference proteome</keyword>
<dbReference type="InterPro" id="IPR003765">
    <property type="entry name" value="NO3_reductase_chaperone_NarJ"/>
</dbReference>
<sequence>MSPTPSDTVQPVAYAALSMLLDYPDATLLDALDSIDACLREQLGALPASAASLAGLARFYAYLRGHDLLTLQENHVGLFDHGRATSLHLFEHVHGESRDRGQAMVDLLQTYEHHGLSLNPGELPDYLPVFLEYLSRRPAPEAAALLAETAAILLALAQQLTRRGSHYGFVLGALLPLAGVAAGQIPPAPAMPVDDAAAVPTPADLRELDASHADAPVRFGGAGAAACEPAPDRATAREPGAAAPDAQPIHFHARRPTAGHDPIRSSARGQS</sequence>
<evidence type="ECO:0000256" key="1">
    <source>
        <dbReference type="ARBA" id="ARBA00023063"/>
    </source>
</evidence>
<proteinExistence type="predicted"/>
<gene>
    <name evidence="3" type="primary">narJ</name>
    <name evidence="3" type="ORF">I6H06_07650</name>
    <name evidence="4" type="ORF">NFI99_09055</name>
</gene>
<accession>A0AAP9XVU0</accession>
<name>A0AAP9XVU0_BURGL</name>
<dbReference type="PANTHER" id="PTHR43680">
    <property type="entry name" value="NITRATE REDUCTASE MOLYBDENUM COFACTOR ASSEMBLY CHAPERONE"/>
    <property type="match status" value="1"/>
</dbReference>
<dbReference type="InterPro" id="IPR020945">
    <property type="entry name" value="DMSO/NO3_reduct_chaperone"/>
</dbReference>
<dbReference type="RefSeq" id="WP_015877765.1">
    <property type="nucleotide sequence ID" value="NZ_CP021075.1"/>
</dbReference>
<dbReference type="Proteomes" id="UP000594892">
    <property type="component" value="Chromosome 1"/>
</dbReference>
<dbReference type="Pfam" id="PF02613">
    <property type="entry name" value="Nitrate_red_del"/>
    <property type="match status" value="1"/>
</dbReference>
<dbReference type="SUPFAM" id="SSF89155">
    <property type="entry name" value="TorD-like"/>
    <property type="match status" value="1"/>
</dbReference>
<dbReference type="EMBL" id="CP065600">
    <property type="protein sequence ID" value="QPQ89506.1"/>
    <property type="molecule type" value="Genomic_DNA"/>
</dbReference>
<reference evidence="3 5" key="1">
    <citation type="submission" date="2020-12" db="EMBL/GenBank/DDBJ databases">
        <title>FDA dAtabase for Regulatory Grade micrObial Sequences (FDA-ARGOS): Supporting development and validation of Infectious Disease Dx tests.</title>
        <authorList>
            <person name="Minogue T."/>
            <person name="Wolcott M."/>
            <person name="Wasieloski L."/>
            <person name="Aguilar W."/>
            <person name="Moore D."/>
            <person name="Jaissle J."/>
            <person name="Tallon L."/>
            <person name="Sadzewicz L."/>
            <person name="Zhao X."/>
            <person name="Boylan J."/>
            <person name="Ott S."/>
            <person name="Bowen H."/>
            <person name="Vavikolanu K."/>
            <person name="Mehta A."/>
            <person name="Aluvathingal J."/>
            <person name="Nadendla S."/>
            <person name="Yan Y."/>
            <person name="Sichtig H."/>
        </authorList>
    </citation>
    <scope>NUCLEOTIDE SEQUENCE [LARGE SCALE GENOMIC DNA]</scope>
    <source>
        <strain evidence="3 5">FDAARGOS_949</strain>
    </source>
</reference>
<dbReference type="Proteomes" id="UP001056386">
    <property type="component" value="Chromosome 2"/>
</dbReference>
<evidence type="ECO:0000313" key="6">
    <source>
        <dbReference type="Proteomes" id="UP001056386"/>
    </source>
</evidence>
<evidence type="ECO:0000313" key="3">
    <source>
        <dbReference type="EMBL" id="QPQ89506.1"/>
    </source>
</evidence>
<keyword evidence="1" id="KW-0534">Nitrate assimilation</keyword>
<organism evidence="3 5">
    <name type="scientific">Burkholderia glumae</name>
    <name type="common">Pseudomonas glumae</name>
    <dbReference type="NCBI Taxonomy" id="337"/>
    <lineage>
        <taxon>Bacteria</taxon>
        <taxon>Pseudomonadati</taxon>
        <taxon>Pseudomonadota</taxon>
        <taxon>Betaproteobacteria</taxon>
        <taxon>Burkholderiales</taxon>
        <taxon>Burkholderiaceae</taxon>
        <taxon>Burkholderia</taxon>
    </lineage>
</organism>
<dbReference type="GO" id="GO:0051082">
    <property type="term" value="F:unfolded protein binding"/>
    <property type="evidence" value="ECO:0007669"/>
    <property type="project" value="InterPro"/>
</dbReference>
<dbReference type="PANTHER" id="PTHR43680:SF2">
    <property type="entry name" value="NITRATE REDUCTASE MOLYBDENUM COFACTOR ASSEMBLY CHAPERONE NARJ"/>
    <property type="match status" value="1"/>
</dbReference>
<dbReference type="EMBL" id="CP099583">
    <property type="protein sequence ID" value="USS42359.1"/>
    <property type="molecule type" value="Genomic_DNA"/>
</dbReference>
<dbReference type="GO" id="GO:0051131">
    <property type="term" value="P:chaperone-mediated protein complex assembly"/>
    <property type="evidence" value="ECO:0007669"/>
    <property type="project" value="InterPro"/>
</dbReference>
<dbReference type="GO" id="GO:0016530">
    <property type="term" value="F:metallochaperone activity"/>
    <property type="evidence" value="ECO:0007669"/>
    <property type="project" value="TreeGrafter"/>
</dbReference>
<dbReference type="GO" id="GO:0042128">
    <property type="term" value="P:nitrate assimilation"/>
    <property type="evidence" value="ECO:0007669"/>
    <property type="project" value="UniProtKB-KW"/>
</dbReference>
<feature type="region of interest" description="Disordered" evidence="2">
    <location>
        <begin position="222"/>
        <end position="271"/>
    </location>
</feature>